<evidence type="ECO:0000259" key="2">
    <source>
        <dbReference type="PROSITE" id="PS50405"/>
    </source>
</evidence>
<sequence>MSDTKVELVVHPLCPYAQRALYTAAFKSVPAEIIHVSLANPEAWFLDLNPLGEVPSCKVTRDGQVFKLTESLNISEYFDSFPGPSLYPRQEDGKVDPVAKCIIDVFIKLRVGRFSSAFYLTYGSSFTEEDVAEIRSSLKEISDFVEGGNYVMHKILGKNELTFADLMLLPHAERFYVYREFLTSVLEGVDCSSLWAWYEKLAAEPWAQTRKAPVTQLLNLRKLALAGGFKGLDLPLSLYE</sequence>
<accession>A0A1R2AYH4</accession>
<organism evidence="3 4">
    <name type="scientific">Stentor coeruleus</name>
    <dbReference type="NCBI Taxonomy" id="5963"/>
    <lineage>
        <taxon>Eukaryota</taxon>
        <taxon>Sar</taxon>
        <taxon>Alveolata</taxon>
        <taxon>Ciliophora</taxon>
        <taxon>Postciliodesmatophora</taxon>
        <taxon>Heterotrichea</taxon>
        <taxon>Heterotrichida</taxon>
        <taxon>Stentoridae</taxon>
        <taxon>Stentor</taxon>
    </lineage>
</organism>
<evidence type="ECO:0000313" key="3">
    <source>
        <dbReference type="EMBL" id="OMJ69571.1"/>
    </source>
</evidence>
<dbReference type="PANTHER" id="PTHR43968">
    <property type="match status" value="1"/>
</dbReference>
<dbReference type="Gene3D" id="3.40.30.10">
    <property type="entry name" value="Glutaredoxin"/>
    <property type="match status" value="1"/>
</dbReference>
<evidence type="ECO:0008006" key="5">
    <source>
        <dbReference type="Google" id="ProtNLM"/>
    </source>
</evidence>
<dbReference type="InterPro" id="IPR040079">
    <property type="entry name" value="Glutathione_S-Trfase"/>
</dbReference>
<protein>
    <recommendedName>
        <fullName evidence="5">GST N-terminal domain-containing protein</fullName>
    </recommendedName>
</protein>
<dbReference type="Proteomes" id="UP000187209">
    <property type="component" value="Unassembled WGS sequence"/>
</dbReference>
<dbReference type="InterPro" id="IPR010987">
    <property type="entry name" value="Glutathione-S-Trfase_C-like"/>
</dbReference>
<dbReference type="InterPro" id="IPR050983">
    <property type="entry name" value="GST_Omega/HSP26"/>
</dbReference>
<name>A0A1R2AYH4_9CILI</name>
<evidence type="ECO:0000313" key="4">
    <source>
        <dbReference type="Proteomes" id="UP000187209"/>
    </source>
</evidence>
<dbReference type="PANTHER" id="PTHR43968:SF6">
    <property type="entry name" value="GLUTATHIONE S-TRANSFERASE OMEGA"/>
    <property type="match status" value="1"/>
</dbReference>
<dbReference type="PROSITE" id="PS50405">
    <property type="entry name" value="GST_CTER"/>
    <property type="match status" value="1"/>
</dbReference>
<proteinExistence type="predicted"/>
<dbReference type="Pfam" id="PF13409">
    <property type="entry name" value="GST_N_2"/>
    <property type="match status" value="1"/>
</dbReference>
<gene>
    <name evidence="3" type="ORF">SteCoe_32660</name>
</gene>
<keyword evidence="4" id="KW-1185">Reference proteome</keyword>
<reference evidence="3 4" key="1">
    <citation type="submission" date="2016-11" db="EMBL/GenBank/DDBJ databases">
        <title>The macronuclear genome of Stentor coeruleus: a giant cell with tiny introns.</title>
        <authorList>
            <person name="Slabodnick M."/>
            <person name="Ruby J.G."/>
            <person name="Reiff S.B."/>
            <person name="Swart E.C."/>
            <person name="Gosai S."/>
            <person name="Prabakaran S."/>
            <person name="Witkowska E."/>
            <person name="Larue G.E."/>
            <person name="Fisher S."/>
            <person name="Freeman R.M."/>
            <person name="Gunawardena J."/>
            <person name="Chu W."/>
            <person name="Stover N.A."/>
            <person name="Gregory B.D."/>
            <person name="Nowacki M."/>
            <person name="Derisi J."/>
            <person name="Roy S.W."/>
            <person name="Marshall W.F."/>
            <person name="Sood P."/>
        </authorList>
    </citation>
    <scope>NUCLEOTIDE SEQUENCE [LARGE SCALE GENOMIC DNA]</scope>
    <source>
        <strain evidence="3">WM001</strain>
    </source>
</reference>
<dbReference type="SFLD" id="SFLDS00019">
    <property type="entry name" value="Glutathione_Transferase_(cytos"/>
    <property type="match status" value="1"/>
</dbReference>
<dbReference type="InterPro" id="IPR004045">
    <property type="entry name" value="Glutathione_S-Trfase_N"/>
</dbReference>
<dbReference type="GO" id="GO:0005737">
    <property type="term" value="C:cytoplasm"/>
    <property type="evidence" value="ECO:0007669"/>
    <property type="project" value="TreeGrafter"/>
</dbReference>
<dbReference type="InterPro" id="IPR036249">
    <property type="entry name" value="Thioredoxin-like_sf"/>
</dbReference>
<feature type="domain" description="GST N-terminal" evidence="1">
    <location>
        <begin position="4"/>
        <end position="86"/>
    </location>
</feature>
<comment type="caution">
    <text evidence="3">The sequence shown here is derived from an EMBL/GenBank/DDBJ whole genome shotgun (WGS) entry which is preliminary data.</text>
</comment>
<dbReference type="SUPFAM" id="SSF47616">
    <property type="entry name" value="GST C-terminal domain-like"/>
    <property type="match status" value="1"/>
</dbReference>
<feature type="domain" description="GST C-terminal" evidence="2">
    <location>
        <begin position="88"/>
        <end position="229"/>
    </location>
</feature>
<dbReference type="OrthoDB" id="4951845at2759"/>
<dbReference type="InterPro" id="IPR036282">
    <property type="entry name" value="Glutathione-S-Trfase_C_sf"/>
</dbReference>
<dbReference type="SUPFAM" id="SSF52833">
    <property type="entry name" value="Thioredoxin-like"/>
    <property type="match status" value="1"/>
</dbReference>
<dbReference type="PROSITE" id="PS50404">
    <property type="entry name" value="GST_NTER"/>
    <property type="match status" value="1"/>
</dbReference>
<dbReference type="EMBL" id="MPUH01001181">
    <property type="protein sequence ID" value="OMJ69571.1"/>
    <property type="molecule type" value="Genomic_DNA"/>
</dbReference>
<dbReference type="Gene3D" id="1.20.1050.10">
    <property type="match status" value="1"/>
</dbReference>
<dbReference type="AlphaFoldDB" id="A0A1R2AYH4"/>
<evidence type="ECO:0000259" key="1">
    <source>
        <dbReference type="PROSITE" id="PS50404"/>
    </source>
</evidence>